<dbReference type="InterPro" id="IPR008919">
    <property type="entry name" value="Retrov_capsid_N"/>
</dbReference>
<name>A0A8C0ZAV7_CYACU</name>
<dbReference type="InterPro" id="IPR050195">
    <property type="entry name" value="Primate_lentivir_Gag_pol-like"/>
</dbReference>
<keyword evidence="9" id="KW-1185">Reference proteome</keyword>
<evidence type="ECO:0000313" key="8">
    <source>
        <dbReference type="Ensembl" id="ENSCCEP00000007158.1"/>
    </source>
</evidence>
<dbReference type="InterPro" id="IPR036875">
    <property type="entry name" value="Znf_CCHC_sf"/>
</dbReference>
<evidence type="ECO:0000256" key="6">
    <source>
        <dbReference type="SAM" id="MobiDB-lite"/>
    </source>
</evidence>
<evidence type="ECO:0000256" key="2">
    <source>
        <dbReference type="ARBA" id="ARBA00022723"/>
    </source>
</evidence>
<organism evidence="8 9">
    <name type="scientific">Cyanistes caeruleus</name>
    <name type="common">Eurasian blue tit</name>
    <name type="synonym">Parus caeruleus</name>
    <dbReference type="NCBI Taxonomy" id="156563"/>
    <lineage>
        <taxon>Eukaryota</taxon>
        <taxon>Metazoa</taxon>
        <taxon>Chordata</taxon>
        <taxon>Craniata</taxon>
        <taxon>Vertebrata</taxon>
        <taxon>Euteleostomi</taxon>
        <taxon>Archelosauria</taxon>
        <taxon>Archosauria</taxon>
        <taxon>Dinosauria</taxon>
        <taxon>Saurischia</taxon>
        <taxon>Theropoda</taxon>
        <taxon>Coelurosauria</taxon>
        <taxon>Aves</taxon>
        <taxon>Neognathae</taxon>
        <taxon>Neoaves</taxon>
        <taxon>Telluraves</taxon>
        <taxon>Australaves</taxon>
        <taxon>Passeriformes</taxon>
        <taxon>Paridae</taxon>
        <taxon>Cyanistes</taxon>
    </lineage>
</organism>
<reference evidence="8" key="1">
    <citation type="submission" date="2025-08" db="UniProtKB">
        <authorList>
            <consortium name="Ensembl"/>
        </authorList>
    </citation>
    <scope>IDENTIFICATION</scope>
</reference>
<dbReference type="GO" id="GO:0008270">
    <property type="term" value="F:zinc ion binding"/>
    <property type="evidence" value="ECO:0007669"/>
    <property type="project" value="UniProtKB-KW"/>
</dbReference>
<protein>
    <recommendedName>
        <fullName evidence="7">CCHC-type domain-containing protein</fullName>
    </recommendedName>
</protein>
<evidence type="ECO:0000256" key="1">
    <source>
        <dbReference type="ARBA" id="ARBA00022707"/>
    </source>
</evidence>
<dbReference type="GO" id="GO:0016032">
    <property type="term" value="P:viral process"/>
    <property type="evidence" value="ECO:0007669"/>
    <property type="project" value="InterPro"/>
</dbReference>
<dbReference type="Pfam" id="PF00607">
    <property type="entry name" value="Gag_p24"/>
    <property type="match status" value="1"/>
</dbReference>
<feature type="domain" description="CCHC-type" evidence="7">
    <location>
        <begin position="329"/>
        <end position="344"/>
    </location>
</feature>
<dbReference type="InterPro" id="IPR001878">
    <property type="entry name" value="Znf_CCHC"/>
</dbReference>
<dbReference type="AlphaFoldDB" id="A0A8C0ZAV7"/>
<dbReference type="PANTHER" id="PTHR40389:SF2">
    <property type="entry name" value="ENDOGENOUS RETROVIRUS GROUP K MEMBER 24 GAG POLYPROTEIN-RELATED"/>
    <property type="match status" value="1"/>
</dbReference>
<dbReference type="Ensembl" id="ENSCCET00000011528.1">
    <property type="protein sequence ID" value="ENSCCEP00000007158.1"/>
    <property type="gene ID" value="ENSCCEG00000007569.1"/>
</dbReference>
<keyword evidence="1" id="KW-0449">Lipoprotein</keyword>
<keyword evidence="1" id="KW-0519">Myristate</keyword>
<dbReference type="Gene3D" id="1.10.1200.30">
    <property type="match status" value="1"/>
</dbReference>
<evidence type="ECO:0000256" key="4">
    <source>
        <dbReference type="ARBA" id="ARBA00022833"/>
    </source>
</evidence>
<dbReference type="SUPFAM" id="SSF57756">
    <property type="entry name" value="Retrovirus zinc finger-like domains"/>
    <property type="match status" value="1"/>
</dbReference>
<dbReference type="Gene3D" id="1.10.375.10">
    <property type="entry name" value="Human Immunodeficiency Virus Type 1 Capsid Protein"/>
    <property type="match status" value="1"/>
</dbReference>
<sequence length="404" mass="44237">MGDWELLERLGTPGTGIFNTVVAGAGETEEGPEVTSAPDGWVQQEWEIGGAPQGAAQAFPVFKAAPNTGQPDRHDVIAWKVVQDIQSKVAQYGLGSPEVMQIIRVIDTDLLAPYDIRHLAQVLFQPVQFKVFEDNWRQMAQKAADGNTRLPAHDPRHGIRVEAMLGIGEFSNPDIQARWDPRVFEQGQRIGIGALLKTMETAAPRARYVTITQGLKEPFLPFVEKIAAALEKQVEDDNLRQLLCKQLARDNANEDCRKIIEALPGDPSIPKMVRACTKVGSVGHKMSALAAALASKQPGRQGGSKKRKNAQGKARQVQQNNKGKGKFLCARCHRPGHFADQCRSRYHVNGQLLGDSGNVYKSTRGTCALTQVSSQGTAPTQAYSASLEAAPRGQLEWMYTPQQQ</sequence>
<dbReference type="Proteomes" id="UP000694410">
    <property type="component" value="Unplaced"/>
</dbReference>
<dbReference type="SUPFAM" id="SSF47943">
    <property type="entry name" value="Retrovirus capsid protein, N-terminal core domain"/>
    <property type="match status" value="1"/>
</dbReference>
<reference evidence="8" key="2">
    <citation type="submission" date="2025-09" db="UniProtKB">
        <authorList>
            <consortium name="Ensembl"/>
        </authorList>
    </citation>
    <scope>IDENTIFICATION</scope>
</reference>
<keyword evidence="3 5" id="KW-0863">Zinc-finger</keyword>
<dbReference type="InterPro" id="IPR008916">
    <property type="entry name" value="Retrov_capsid_C"/>
</dbReference>
<evidence type="ECO:0000259" key="7">
    <source>
        <dbReference type="PROSITE" id="PS50158"/>
    </source>
</evidence>
<dbReference type="SUPFAM" id="SSF47353">
    <property type="entry name" value="Retrovirus capsid dimerization domain-like"/>
    <property type="match status" value="1"/>
</dbReference>
<evidence type="ECO:0000313" key="9">
    <source>
        <dbReference type="Proteomes" id="UP000694410"/>
    </source>
</evidence>
<dbReference type="InterPro" id="IPR045345">
    <property type="entry name" value="Gag_p24_C"/>
</dbReference>
<dbReference type="GO" id="GO:0003676">
    <property type="term" value="F:nucleic acid binding"/>
    <property type="evidence" value="ECO:0007669"/>
    <property type="project" value="InterPro"/>
</dbReference>
<keyword evidence="4" id="KW-0862">Zinc</keyword>
<keyword evidence="2" id="KW-0479">Metal-binding</keyword>
<evidence type="ECO:0000256" key="3">
    <source>
        <dbReference type="ARBA" id="ARBA00022771"/>
    </source>
</evidence>
<evidence type="ECO:0000256" key="5">
    <source>
        <dbReference type="PROSITE-ProRule" id="PRU00047"/>
    </source>
</evidence>
<dbReference type="Pfam" id="PF19317">
    <property type="entry name" value="Gag_p24_C"/>
    <property type="match status" value="1"/>
</dbReference>
<feature type="region of interest" description="Disordered" evidence="6">
    <location>
        <begin position="292"/>
        <end position="322"/>
    </location>
</feature>
<accession>A0A8C0ZAV7</accession>
<dbReference type="PANTHER" id="PTHR40389">
    <property type="entry name" value="ENDOGENOUS RETROVIRUS GROUP K MEMBER 24 GAG POLYPROTEIN-RELATED"/>
    <property type="match status" value="1"/>
</dbReference>
<proteinExistence type="predicted"/>
<dbReference type="Pfam" id="PF14787">
    <property type="entry name" value="zf-CCHC_5"/>
    <property type="match status" value="1"/>
</dbReference>
<dbReference type="PROSITE" id="PS50158">
    <property type="entry name" value="ZF_CCHC"/>
    <property type="match status" value="1"/>
</dbReference>